<proteinExistence type="predicted"/>
<accession>A0A914H3G5</accession>
<sequence>MNCSAAEVCQFASHGRKFIIETLSADSDRADVYAFMQNIFRTNEPITCAIQSSALDTSQIFANICADCFQYDLSLVAKDTDGGTLIAICLNTLCEFDEQKEYTEEPADNKREFGEEIRNGPYTSKNANRLAVYIDWVERNVGFLSPETIRRAMKLEILAVHPAYARLGLASHLLRSSVQLALSSGCSHLITCATAVASQNLLRKFGFKSVKKVLFRTFLDDGVPIFVGVHDNGEGAELMLLPIG</sequence>
<feature type="domain" description="N-acetyltransferase" evidence="1">
    <location>
        <begin position="86"/>
        <end position="244"/>
    </location>
</feature>
<evidence type="ECO:0000313" key="3">
    <source>
        <dbReference type="WBParaSite" id="Gr19_v10_g13494.t2"/>
    </source>
</evidence>
<dbReference type="SUPFAM" id="SSF55729">
    <property type="entry name" value="Acyl-CoA N-acyltransferases (Nat)"/>
    <property type="match status" value="1"/>
</dbReference>
<evidence type="ECO:0000313" key="2">
    <source>
        <dbReference type="Proteomes" id="UP000887572"/>
    </source>
</evidence>
<dbReference type="PROSITE" id="PS51186">
    <property type="entry name" value="GNAT"/>
    <property type="match status" value="1"/>
</dbReference>
<dbReference type="PANTHER" id="PTHR20905:SF1">
    <property type="entry name" value="AT07410P-RELATED"/>
    <property type="match status" value="1"/>
</dbReference>
<reference evidence="3" key="1">
    <citation type="submission" date="2022-11" db="UniProtKB">
        <authorList>
            <consortium name="WormBaseParasite"/>
        </authorList>
    </citation>
    <scope>IDENTIFICATION</scope>
</reference>
<dbReference type="PANTHER" id="PTHR20905">
    <property type="entry name" value="N-ACETYLTRANSFERASE-RELATED"/>
    <property type="match status" value="1"/>
</dbReference>
<dbReference type="Proteomes" id="UP000887572">
    <property type="component" value="Unplaced"/>
</dbReference>
<evidence type="ECO:0000259" key="1">
    <source>
        <dbReference type="PROSITE" id="PS51186"/>
    </source>
</evidence>
<dbReference type="WBParaSite" id="Gr19_v10_g13494.t2">
    <property type="protein sequence ID" value="Gr19_v10_g13494.t2"/>
    <property type="gene ID" value="Gr19_v10_g13494"/>
</dbReference>
<dbReference type="GO" id="GO:0008080">
    <property type="term" value="F:N-acetyltransferase activity"/>
    <property type="evidence" value="ECO:0007669"/>
    <property type="project" value="TreeGrafter"/>
</dbReference>
<name>A0A914H3G5_GLORO</name>
<organism evidence="2 3">
    <name type="scientific">Globodera rostochiensis</name>
    <name type="common">Golden nematode worm</name>
    <name type="synonym">Heterodera rostochiensis</name>
    <dbReference type="NCBI Taxonomy" id="31243"/>
    <lineage>
        <taxon>Eukaryota</taxon>
        <taxon>Metazoa</taxon>
        <taxon>Ecdysozoa</taxon>
        <taxon>Nematoda</taxon>
        <taxon>Chromadorea</taxon>
        <taxon>Rhabditida</taxon>
        <taxon>Tylenchina</taxon>
        <taxon>Tylenchomorpha</taxon>
        <taxon>Tylenchoidea</taxon>
        <taxon>Heteroderidae</taxon>
        <taxon>Heteroderinae</taxon>
        <taxon>Globodera</taxon>
    </lineage>
</organism>
<dbReference type="Gene3D" id="3.40.630.30">
    <property type="match status" value="1"/>
</dbReference>
<dbReference type="InterPro" id="IPR016181">
    <property type="entry name" value="Acyl_CoA_acyltransferase"/>
</dbReference>
<dbReference type="Pfam" id="PF00583">
    <property type="entry name" value="Acetyltransf_1"/>
    <property type="match status" value="1"/>
</dbReference>
<keyword evidence="2" id="KW-1185">Reference proteome</keyword>
<dbReference type="AlphaFoldDB" id="A0A914H3G5"/>
<protein>
    <submittedName>
        <fullName evidence="3">N-acetyltransferase domain-containing protein</fullName>
    </submittedName>
</protein>
<dbReference type="InterPro" id="IPR000182">
    <property type="entry name" value="GNAT_dom"/>
</dbReference>
<dbReference type="CDD" id="cd04301">
    <property type="entry name" value="NAT_SF"/>
    <property type="match status" value="1"/>
</dbReference>